<dbReference type="SUPFAM" id="SSF52058">
    <property type="entry name" value="L domain-like"/>
    <property type="match status" value="1"/>
</dbReference>
<reference evidence="2 3" key="2">
    <citation type="submission" date="2018-11" db="EMBL/GenBank/DDBJ databases">
        <authorList>
            <consortium name="Pathogen Informatics"/>
        </authorList>
    </citation>
    <scope>NUCLEOTIDE SEQUENCE [LARGE SCALE GENOMIC DNA]</scope>
</reference>
<evidence type="ECO:0000313" key="3">
    <source>
        <dbReference type="Proteomes" id="UP000271098"/>
    </source>
</evidence>
<name>A0A183CVD7_9BILA</name>
<dbReference type="InterPro" id="IPR032675">
    <property type="entry name" value="LRR_dom_sf"/>
</dbReference>
<reference evidence="4" key="1">
    <citation type="submission" date="2016-06" db="UniProtKB">
        <authorList>
            <consortium name="WormBaseParasite"/>
        </authorList>
    </citation>
    <scope>IDENTIFICATION</scope>
</reference>
<dbReference type="EMBL" id="UYRT01000365">
    <property type="protein sequence ID" value="VDK28069.1"/>
    <property type="molecule type" value="Genomic_DNA"/>
</dbReference>
<evidence type="ECO:0000313" key="2">
    <source>
        <dbReference type="EMBL" id="VDK28069.1"/>
    </source>
</evidence>
<gene>
    <name evidence="2" type="ORF">GPUH_LOCUS428</name>
</gene>
<protein>
    <submittedName>
        <fullName evidence="4">Ig-like domain-containing protein</fullName>
    </submittedName>
</protein>
<sequence length="225" mass="25203">MLRVCLCVRICCIYLAASVPVIRVRCFQELDLSQSSLLRIVEQFAFSKIPNLRSVNLNDSLSLIYVSPRAFVNNTMLLHLSNCALEVLPDGLLARVSRGSFDHNPLQCSCIAKSIKSHITRVRGLEQATCSTLDGASKRLSTYTTWPLEECRPEPVLPFGDSLNAIIGEQFSIYCAPRQSSDSVIWRFPNRTDIPTTDDTVHLPVVIEIHYKNTSLNTQHLLNPS</sequence>
<evidence type="ECO:0000256" key="1">
    <source>
        <dbReference type="SAM" id="SignalP"/>
    </source>
</evidence>
<feature type="signal peptide" evidence="1">
    <location>
        <begin position="1"/>
        <end position="26"/>
    </location>
</feature>
<dbReference type="AlphaFoldDB" id="A0A183CVD7"/>
<keyword evidence="3" id="KW-1185">Reference proteome</keyword>
<proteinExistence type="predicted"/>
<keyword evidence="1" id="KW-0732">Signal</keyword>
<accession>A0A183CVD7</accession>
<dbReference type="Proteomes" id="UP000271098">
    <property type="component" value="Unassembled WGS sequence"/>
</dbReference>
<dbReference type="WBParaSite" id="GPUH_0000042701-mRNA-1">
    <property type="protein sequence ID" value="GPUH_0000042701-mRNA-1"/>
    <property type="gene ID" value="GPUH_0000042701"/>
</dbReference>
<feature type="chain" id="PRO_5043138436" evidence="1">
    <location>
        <begin position="27"/>
        <end position="225"/>
    </location>
</feature>
<organism evidence="4">
    <name type="scientific">Gongylonema pulchrum</name>
    <dbReference type="NCBI Taxonomy" id="637853"/>
    <lineage>
        <taxon>Eukaryota</taxon>
        <taxon>Metazoa</taxon>
        <taxon>Ecdysozoa</taxon>
        <taxon>Nematoda</taxon>
        <taxon>Chromadorea</taxon>
        <taxon>Rhabditida</taxon>
        <taxon>Spirurina</taxon>
        <taxon>Spiruromorpha</taxon>
        <taxon>Spiruroidea</taxon>
        <taxon>Gongylonematidae</taxon>
        <taxon>Gongylonema</taxon>
    </lineage>
</organism>
<dbReference type="OrthoDB" id="676979at2759"/>
<evidence type="ECO:0000313" key="4">
    <source>
        <dbReference type="WBParaSite" id="GPUH_0000042701-mRNA-1"/>
    </source>
</evidence>
<dbReference type="Gene3D" id="3.80.10.10">
    <property type="entry name" value="Ribonuclease Inhibitor"/>
    <property type="match status" value="1"/>
</dbReference>